<feature type="compositionally biased region" description="Acidic residues" evidence="8">
    <location>
        <begin position="350"/>
        <end position="366"/>
    </location>
</feature>
<comment type="subcellular location">
    <subcellularLocation>
        <location evidence="1">Cytoplasm</location>
    </subcellularLocation>
</comment>
<feature type="compositionally biased region" description="Low complexity" evidence="8">
    <location>
        <begin position="834"/>
        <end position="846"/>
    </location>
</feature>
<dbReference type="GO" id="GO:0050868">
    <property type="term" value="P:negative regulation of T cell activation"/>
    <property type="evidence" value="ECO:0007669"/>
    <property type="project" value="TreeGrafter"/>
</dbReference>
<dbReference type="FunFam" id="3.90.190.10:FF:000045">
    <property type="entry name" value="Tyrosine-protein phosphatase non-receptor type 12"/>
    <property type="match status" value="1"/>
</dbReference>
<keyword evidence="4" id="KW-0597">Phosphoprotein</keyword>
<dbReference type="PANTHER" id="PTHR45983">
    <property type="entry name" value="TYROSINE PHOSPHATSE N18, PUTATIVE-RELATED"/>
    <property type="match status" value="1"/>
</dbReference>
<evidence type="ECO:0000256" key="6">
    <source>
        <dbReference type="ARBA" id="ARBA00022912"/>
    </source>
</evidence>
<dbReference type="InterPro" id="IPR016130">
    <property type="entry name" value="Tyr_Pase_AS"/>
</dbReference>
<dbReference type="PRINTS" id="PR00700">
    <property type="entry name" value="PRTYPHPHTASE"/>
</dbReference>
<protein>
    <recommendedName>
        <fullName evidence="2">protein-tyrosine-phosphatase</fullName>
        <ecNumber evidence="2">3.1.3.48</ecNumber>
    </recommendedName>
</protein>
<dbReference type="Proteomes" id="UP001652741">
    <property type="component" value="Chromosome ssa15"/>
</dbReference>
<dbReference type="GO" id="GO:0050852">
    <property type="term" value="P:T cell receptor signaling pathway"/>
    <property type="evidence" value="ECO:0007669"/>
    <property type="project" value="TreeGrafter"/>
</dbReference>
<evidence type="ECO:0000256" key="4">
    <source>
        <dbReference type="ARBA" id="ARBA00022553"/>
    </source>
</evidence>
<feature type="domain" description="Tyrosine specific protein phosphatases" evidence="10">
    <location>
        <begin position="216"/>
        <end position="293"/>
    </location>
</feature>
<evidence type="ECO:0000313" key="11">
    <source>
        <dbReference type="Proteomes" id="UP001652741"/>
    </source>
</evidence>
<evidence type="ECO:0000256" key="1">
    <source>
        <dbReference type="ARBA" id="ARBA00004496"/>
    </source>
</evidence>
<keyword evidence="3" id="KW-0963">Cytoplasm</keyword>
<feature type="region of interest" description="Disordered" evidence="8">
    <location>
        <begin position="788"/>
        <end position="814"/>
    </location>
</feature>
<feature type="region of interest" description="Disordered" evidence="8">
    <location>
        <begin position="828"/>
        <end position="898"/>
    </location>
</feature>
<feature type="region of interest" description="Disordered" evidence="8">
    <location>
        <begin position="429"/>
        <end position="462"/>
    </location>
</feature>
<dbReference type="SUPFAM" id="SSF52799">
    <property type="entry name" value="(Phosphotyrosine protein) phosphatases II"/>
    <property type="match status" value="1"/>
</dbReference>
<dbReference type="GO" id="GO:0004726">
    <property type="term" value="F:non-membrane spanning protein tyrosine phosphatase activity"/>
    <property type="evidence" value="ECO:0007669"/>
    <property type="project" value="InterPro"/>
</dbReference>
<dbReference type="EC" id="3.1.3.48" evidence="2"/>
<dbReference type="SMART" id="SM00194">
    <property type="entry name" value="PTPc"/>
    <property type="match status" value="1"/>
</dbReference>
<dbReference type="PROSITE" id="PS00383">
    <property type="entry name" value="TYR_PHOSPHATASE_1"/>
    <property type="match status" value="1"/>
</dbReference>
<evidence type="ECO:0000313" key="12">
    <source>
        <dbReference type="RefSeq" id="XP_014002274.1"/>
    </source>
</evidence>
<feature type="compositionally biased region" description="Polar residues" evidence="8">
    <location>
        <begin position="869"/>
        <end position="895"/>
    </location>
</feature>
<evidence type="ECO:0000259" key="9">
    <source>
        <dbReference type="PROSITE" id="PS50055"/>
    </source>
</evidence>
<keyword evidence="11" id="KW-1185">Reference proteome</keyword>
<evidence type="ECO:0000256" key="3">
    <source>
        <dbReference type="ARBA" id="ARBA00022490"/>
    </source>
</evidence>
<feature type="compositionally biased region" description="Basic and acidic residues" evidence="8">
    <location>
        <begin position="367"/>
        <end position="387"/>
    </location>
</feature>
<feature type="compositionally biased region" description="Pro residues" evidence="8">
    <location>
        <begin position="985"/>
        <end position="998"/>
    </location>
</feature>
<reference evidence="12" key="1">
    <citation type="submission" date="2025-08" db="UniProtKB">
        <authorList>
            <consortium name="RefSeq"/>
        </authorList>
    </citation>
    <scope>IDENTIFICATION</scope>
</reference>
<dbReference type="InterPro" id="IPR000242">
    <property type="entry name" value="PTP_cat"/>
</dbReference>
<dbReference type="AlphaFoldDB" id="A0A1S3MGS5"/>
<evidence type="ECO:0000256" key="7">
    <source>
        <dbReference type="ARBA" id="ARBA00034734"/>
    </source>
</evidence>
<sequence length="1030" mass="113888">MCSPSSPAMEQQAWILRGFLAQVESKEAEEEEAESGFTGEFSRLKLQSTKYRTDKTYPTKVAEKQENVKKNRYKDIVPFDHSRVKLSLTTSKNDNDYINASFIKGVSGARAYIATQGPLPHTVLDFWRMLWEYNIEVIVMACREYEMGRKKCERYWPEKQEEPFVCDPFTIYCDSEESKGDYVSRNLRVTYRNWCRTLRQLHYINWPDHGVPDTIPPILELLQEMRSYQAHGDVPICIHCSAGCGRTGALCAIDYTWNLVKTQRLKEDFSIYDLVQDMRTQRPSVVQTKEQYELVYRTIKFLFEKYLQSMAPAQPSCTEVVRQTACFDGEQLYQDEVPAAPSPPTASDSELSDLSEASETEQEPEPEPQHQIEPQTEHRHPDREEPDRISNHVLPVAFSASAAVHDGDPLSDAATCSPSVILNDLRARDRQREQQRPDSLPTQTINQKPQPLQTQTNSMPMNQRPPYLLPTKPDTLPTSQDLRQEPSLSIPIITSQALRTQEVCQRAMEQKKVESDGEITRLVPPVLSAVSISNPLCLTVEDLYFLPDSSMTSPLAAEAPRGADNEEELAPLSKLTENPCFNGSSMTLNDQSMELSALVITNAAPGALVAFSDEDSPPPLPERTPESYVLAAGTERPDNISKPERLEVILPPNAATEALRGNGNPPSPIPPLPERTPESFVLANTAGRSTTVFPSLSIPVEMVVQKSEEREWPGRSADTPALVDTISSTRSKSLKVKMTTLSVSPQDTVSPPVTVSLPVTVPQPVTLPPPVRYSIPAPCSSVNLPPPPPPPYPLAPSLSPPGSENLTPPLPERTPESFFLVTQEVDQNSAPCMQSQSNSQTTSTQQRIGTSSEWAGNSQPKRSLDGIMNRSNSQTTSTQQRIGTSSEWAGNSQPKRSLDGIMNRRKSVHAKSSLQEPLTTVPLVAQAVVAMTVGGSAEIRLQQPVYNITSTSTGTTEDKSDKNSGKALSGTKSLKKFKLRQKQTAPPPVPTHSGPSPPYGTSASSSVFTFGFGTRFGKPKGPRSYPETWV</sequence>
<dbReference type="PROSITE" id="PS50056">
    <property type="entry name" value="TYR_PHOSPHATASE_2"/>
    <property type="match status" value="1"/>
</dbReference>
<feature type="region of interest" description="Disordered" evidence="8">
    <location>
        <begin position="655"/>
        <end position="677"/>
    </location>
</feature>
<feature type="compositionally biased region" description="Polar residues" evidence="8">
    <location>
        <begin position="847"/>
        <end position="861"/>
    </location>
</feature>
<dbReference type="PANTHER" id="PTHR45983:SF1">
    <property type="entry name" value="TYROSINE-PROTEIN PHOSPHATASE NON-RECEPTOR TYPE 22"/>
    <property type="match status" value="1"/>
</dbReference>
<feature type="domain" description="Tyrosine-protein phosphatase" evidence="9">
    <location>
        <begin position="37"/>
        <end position="302"/>
    </location>
</feature>
<feature type="region of interest" description="Disordered" evidence="8">
    <location>
        <begin position="336"/>
        <end position="387"/>
    </location>
</feature>
<proteinExistence type="inferred from homology"/>
<evidence type="ECO:0000256" key="5">
    <source>
        <dbReference type="ARBA" id="ARBA00022801"/>
    </source>
</evidence>
<organism evidence="11 12">
    <name type="scientific">Salmo salar</name>
    <name type="common">Atlantic salmon</name>
    <dbReference type="NCBI Taxonomy" id="8030"/>
    <lineage>
        <taxon>Eukaryota</taxon>
        <taxon>Metazoa</taxon>
        <taxon>Chordata</taxon>
        <taxon>Craniata</taxon>
        <taxon>Vertebrata</taxon>
        <taxon>Euteleostomi</taxon>
        <taxon>Actinopterygii</taxon>
        <taxon>Neopterygii</taxon>
        <taxon>Teleostei</taxon>
        <taxon>Protacanthopterygii</taxon>
        <taxon>Salmoniformes</taxon>
        <taxon>Salmonidae</taxon>
        <taxon>Salmoninae</taxon>
        <taxon>Salmo</taxon>
    </lineage>
</organism>
<dbReference type="Pfam" id="PF00102">
    <property type="entry name" value="Y_phosphatase"/>
    <property type="match status" value="1"/>
</dbReference>
<comment type="similarity">
    <text evidence="7">Belongs to the protein-tyrosine phosphatase family. Non-receptor class 4 subfamily.</text>
</comment>
<dbReference type="InterPro" id="IPR029021">
    <property type="entry name" value="Prot-tyrosine_phosphatase-like"/>
</dbReference>
<evidence type="ECO:0000259" key="10">
    <source>
        <dbReference type="PROSITE" id="PS50056"/>
    </source>
</evidence>
<evidence type="ECO:0000256" key="8">
    <source>
        <dbReference type="SAM" id="MobiDB-lite"/>
    </source>
</evidence>
<evidence type="ECO:0000256" key="2">
    <source>
        <dbReference type="ARBA" id="ARBA00013064"/>
    </source>
</evidence>
<dbReference type="InterPro" id="IPR047170">
    <property type="entry name" value="PTN12/18/22"/>
</dbReference>
<dbReference type="InterPro" id="IPR000387">
    <property type="entry name" value="Tyr_Pase_dom"/>
</dbReference>
<dbReference type="SMART" id="SM00404">
    <property type="entry name" value="PTPc_motif"/>
    <property type="match status" value="1"/>
</dbReference>
<feature type="region of interest" description="Disordered" evidence="8">
    <location>
        <begin position="951"/>
        <end position="1004"/>
    </location>
</feature>
<name>A0A1S3MGS5_SALSA</name>
<dbReference type="Gene3D" id="3.90.190.10">
    <property type="entry name" value="Protein tyrosine phosphatase superfamily"/>
    <property type="match status" value="1"/>
</dbReference>
<dbReference type="RefSeq" id="XP_014002274.1">
    <property type="nucleotide sequence ID" value="XM_014146799.2"/>
</dbReference>
<dbReference type="PROSITE" id="PS50055">
    <property type="entry name" value="TYR_PHOSPHATASE_PTP"/>
    <property type="match status" value="1"/>
</dbReference>
<dbReference type="GO" id="GO:0005634">
    <property type="term" value="C:nucleus"/>
    <property type="evidence" value="ECO:0007669"/>
    <property type="project" value="TreeGrafter"/>
</dbReference>
<accession>A0A1S3MGS5</accession>
<gene>
    <name evidence="12" type="primary">ptpn22</name>
</gene>
<feature type="compositionally biased region" description="Pro residues" evidence="8">
    <location>
        <begin position="665"/>
        <end position="674"/>
    </location>
</feature>
<dbReference type="GO" id="GO:0005737">
    <property type="term" value="C:cytoplasm"/>
    <property type="evidence" value="ECO:0007669"/>
    <property type="project" value="UniProtKB-SubCell"/>
</dbReference>
<feature type="compositionally biased region" description="Polar residues" evidence="8">
    <location>
        <begin position="440"/>
        <end position="461"/>
    </location>
</feature>
<dbReference type="InterPro" id="IPR003595">
    <property type="entry name" value="Tyr_Pase_cat"/>
</dbReference>
<dbReference type="CTD" id="26191"/>
<keyword evidence="5" id="KW-0378">Hydrolase</keyword>
<keyword evidence="6" id="KW-0904">Protein phosphatase</keyword>